<protein>
    <submittedName>
        <fullName evidence="1">Uncharacterized protein</fullName>
    </submittedName>
</protein>
<sequence>MPDKQTQFDSMNANSFVRLFDDIFSTHEETIVPLAKVKKHRGRIHQKEKRTMLVEKIKKEKMESTMNTLHGDRANTEDHVELKMAKEVLEEVLLPGADHFEEITLLMKTQNISKRTAAAHFPMDVQIPNYNLRRTMHEWGMGGPTSRQYKLVSHLINFPRKTAMSFYLGMICAYVAFRENWKTFPRTDIEDDVTKLNKFFFNKAEEDVVIDLFLPKDIEKPTPDEEHYMDGPSIGKIFLKLDFLTKRNDVFKAFVKKTMQLDSRIRERLATKYFFNRMFELNKKFINTQEMKYNYIRIAWERKFYFMDDYIICLVLFIKDKSTNITWDEVEDIIYSEARDVLQESFKIAWNAANIGLAKPFDVPEGSSNCIDLL</sequence>
<dbReference type="EMBL" id="GL379810">
    <property type="protein sequence ID" value="EGT43263.1"/>
    <property type="molecule type" value="Genomic_DNA"/>
</dbReference>
<dbReference type="Proteomes" id="UP000008068">
    <property type="component" value="Unassembled WGS sequence"/>
</dbReference>
<organism evidence="2">
    <name type="scientific">Caenorhabditis brenneri</name>
    <name type="common">Nematode worm</name>
    <dbReference type="NCBI Taxonomy" id="135651"/>
    <lineage>
        <taxon>Eukaryota</taxon>
        <taxon>Metazoa</taxon>
        <taxon>Ecdysozoa</taxon>
        <taxon>Nematoda</taxon>
        <taxon>Chromadorea</taxon>
        <taxon>Rhabditida</taxon>
        <taxon>Rhabditina</taxon>
        <taxon>Rhabditomorpha</taxon>
        <taxon>Rhabditoidea</taxon>
        <taxon>Rhabditidae</taxon>
        <taxon>Peloderinae</taxon>
        <taxon>Caenorhabditis</taxon>
    </lineage>
</organism>
<dbReference type="OMA" id="YIRIAWE"/>
<dbReference type="AlphaFoldDB" id="G0MST2"/>
<dbReference type="eggNOG" id="ENOG502TGD4">
    <property type="taxonomic scope" value="Eukaryota"/>
</dbReference>
<evidence type="ECO:0000313" key="1">
    <source>
        <dbReference type="EMBL" id="EGT43263.1"/>
    </source>
</evidence>
<accession>G0MST2</accession>
<dbReference type="HOGENOM" id="CLU_750578_0_0_1"/>
<keyword evidence="2" id="KW-1185">Reference proteome</keyword>
<dbReference type="InParanoid" id="G0MST2"/>
<proteinExistence type="predicted"/>
<gene>
    <name evidence="1" type="ORF">CAEBREN_22222</name>
</gene>
<evidence type="ECO:0000313" key="2">
    <source>
        <dbReference type="Proteomes" id="UP000008068"/>
    </source>
</evidence>
<reference evidence="2" key="1">
    <citation type="submission" date="2011-07" db="EMBL/GenBank/DDBJ databases">
        <authorList>
            <consortium name="Caenorhabditis brenneri Sequencing and Analysis Consortium"/>
            <person name="Wilson R.K."/>
        </authorList>
    </citation>
    <scope>NUCLEOTIDE SEQUENCE [LARGE SCALE GENOMIC DNA]</scope>
    <source>
        <strain evidence="2">PB2801</strain>
    </source>
</reference>
<name>G0MST2_CAEBE</name>
<dbReference type="OrthoDB" id="5860848at2759"/>